<evidence type="ECO:0000256" key="1">
    <source>
        <dbReference type="SAM" id="SignalP"/>
    </source>
</evidence>
<dbReference type="Gene3D" id="3.15.10.30">
    <property type="entry name" value="Haemolymph juvenile hormone binding protein"/>
    <property type="match status" value="1"/>
</dbReference>
<organism evidence="2 3">
    <name type="scientific">Cryptolaemus montrouzieri</name>
    <dbReference type="NCBI Taxonomy" id="559131"/>
    <lineage>
        <taxon>Eukaryota</taxon>
        <taxon>Metazoa</taxon>
        <taxon>Ecdysozoa</taxon>
        <taxon>Arthropoda</taxon>
        <taxon>Hexapoda</taxon>
        <taxon>Insecta</taxon>
        <taxon>Pterygota</taxon>
        <taxon>Neoptera</taxon>
        <taxon>Endopterygota</taxon>
        <taxon>Coleoptera</taxon>
        <taxon>Polyphaga</taxon>
        <taxon>Cucujiformia</taxon>
        <taxon>Coccinelloidea</taxon>
        <taxon>Coccinellidae</taxon>
        <taxon>Scymninae</taxon>
        <taxon>Scymnini</taxon>
        <taxon>Cryptolaemus</taxon>
    </lineage>
</organism>
<name>A0ABD2NWT0_9CUCU</name>
<dbReference type="EMBL" id="JABFTP020000144">
    <property type="protein sequence ID" value="KAL3283192.1"/>
    <property type="molecule type" value="Genomic_DNA"/>
</dbReference>
<evidence type="ECO:0000313" key="2">
    <source>
        <dbReference type="EMBL" id="KAL3283192.1"/>
    </source>
</evidence>
<dbReference type="Proteomes" id="UP001516400">
    <property type="component" value="Unassembled WGS sequence"/>
</dbReference>
<dbReference type="InterPro" id="IPR010562">
    <property type="entry name" value="Haemolymph_juvenile_hormone-bd"/>
</dbReference>
<dbReference type="SMART" id="SM00700">
    <property type="entry name" value="JHBP"/>
    <property type="match status" value="1"/>
</dbReference>
<dbReference type="PANTHER" id="PTHR11008:SF29">
    <property type="entry name" value="IP17226P"/>
    <property type="match status" value="1"/>
</dbReference>
<sequence>MRFALLGLFLLGITNVALCDQQARPVLEKSGSLGGVPEIINGIIEKLISTVVGHVPDPLSIPELNISLPADSVIAAGNASITDFIETGLKGLQIVDVKTSVTHSKLNVVLNLPSININTNYYLDLLFGTIVPLYGSGPANIRIKDVGFNLTSKYTLNVLKLLLQLKNTSFVTTVGDATFDIHGIINNEAFSIMVCQIFDDTFSVFIDTHTELISKVASPIVQTVANKILAGKKGATEVFDEIDYEKLIDREGIMKLGLSFTETLMRHPKLAELKSMKHLLK</sequence>
<proteinExistence type="predicted"/>
<accession>A0ABD2NWT0</accession>
<dbReference type="PANTHER" id="PTHR11008">
    <property type="entry name" value="PROTEIN TAKEOUT-LIKE PROTEIN"/>
    <property type="match status" value="1"/>
</dbReference>
<keyword evidence="1" id="KW-0732">Signal</keyword>
<feature type="signal peptide" evidence="1">
    <location>
        <begin position="1"/>
        <end position="19"/>
    </location>
</feature>
<dbReference type="AlphaFoldDB" id="A0ABD2NWT0"/>
<keyword evidence="3" id="KW-1185">Reference proteome</keyword>
<reference evidence="2 3" key="1">
    <citation type="journal article" date="2021" name="BMC Biol.">
        <title>Horizontally acquired antibacterial genes associated with adaptive radiation of ladybird beetles.</title>
        <authorList>
            <person name="Li H.S."/>
            <person name="Tang X.F."/>
            <person name="Huang Y.H."/>
            <person name="Xu Z.Y."/>
            <person name="Chen M.L."/>
            <person name="Du X.Y."/>
            <person name="Qiu B.Y."/>
            <person name="Chen P.T."/>
            <person name="Zhang W."/>
            <person name="Slipinski A."/>
            <person name="Escalona H.E."/>
            <person name="Waterhouse R.M."/>
            <person name="Zwick A."/>
            <person name="Pang H."/>
        </authorList>
    </citation>
    <scope>NUCLEOTIDE SEQUENCE [LARGE SCALE GENOMIC DNA]</scope>
    <source>
        <strain evidence="2">SYSU2018</strain>
    </source>
</reference>
<dbReference type="InterPro" id="IPR038606">
    <property type="entry name" value="To_sf"/>
</dbReference>
<protein>
    <submittedName>
        <fullName evidence="2">Uncharacterized protein</fullName>
    </submittedName>
</protein>
<gene>
    <name evidence="2" type="ORF">HHI36_006344</name>
</gene>
<feature type="chain" id="PRO_5044857333" evidence="1">
    <location>
        <begin position="20"/>
        <end position="281"/>
    </location>
</feature>
<comment type="caution">
    <text evidence="2">The sequence shown here is derived from an EMBL/GenBank/DDBJ whole genome shotgun (WGS) entry which is preliminary data.</text>
</comment>
<dbReference type="Pfam" id="PF06585">
    <property type="entry name" value="JHBP"/>
    <property type="match status" value="1"/>
</dbReference>
<evidence type="ECO:0000313" key="3">
    <source>
        <dbReference type="Proteomes" id="UP001516400"/>
    </source>
</evidence>